<sequence length="336" mass="35766" precursor="true">MPRIVRSLPCPAALCCVLLLLCEVVAVAQAPVTGICDFSAEGYLMSSSQTGLTRWSWPALKSMPALKSTESMAGREVAIGFPANALLPSPSGKLLAVAGGEPAESGTALVLDWSSGVKRVRLTGHLDVITALHWLDDQRLVTVAMDQQVKVWDISAGQTLATFDGHAKGVTDVCGIGKTRLIATSGLDQGIRIWDLDSSALVRSLSLHTGAVNALVAKPSGQDLSSGQGLPMLASGSDDGTVRFWQPTIGRMVRFAKLPAPVLDLAWSTVNDTVIASCNDGYLYWIDPLTVTIRDRRKVSDGWPYALAIVNDGNWIVVEGRQGDLVRIPVGGHDEQ</sequence>
<dbReference type="InterPro" id="IPR036322">
    <property type="entry name" value="WD40_repeat_dom_sf"/>
</dbReference>
<evidence type="ECO:0000256" key="1">
    <source>
        <dbReference type="ARBA" id="ARBA00022574"/>
    </source>
</evidence>
<feature type="repeat" description="WD" evidence="3">
    <location>
        <begin position="163"/>
        <end position="204"/>
    </location>
</feature>
<dbReference type="PROSITE" id="PS50294">
    <property type="entry name" value="WD_REPEATS_REGION"/>
    <property type="match status" value="2"/>
</dbReference>
<evidence type="ECO:0000313" key="5">
    <source>
        <dbReference type="EMBL" id="QDT58548.1"/>
    </source>
</evidence>
<feature type="chain" id="PRO_5022033166" evidence="4">
    <location>
        <begin position="29"/>
        <end position="336"/>
    </location>
</feature>
<dbReference type="InterPro" id="IPR015943">
    <property type="entry name" value="WD40/YVTN_repeat-like_dom_sf"/>
</dbReference>
<evidence type="ECO:0000256" key="3">
    <source>
        <dbReference type="PROSITE-ProRule" id="PRU00221"/>
    </source>
</evidence>
<dbReference type="InterPro" id="IPR020472">
    <property type="entry name" value="WD40_PAC1"/>
</dbReference>
<dbReference type="PRINTS" id="PR00320">
    <property type="entry name" value="GPROTEINBRPT"/>
</dbReference>
<dbReference type="Proteomes" id="UP000315003">
    <property type="component" value="Chromosome"/>
</dbReference>
<dbReference type="AlphaFoldDB" id="A0A517SR08"/>
<name>A0A517SR08_9BACT</name>
<dbReference type="EMBL" id="CP036272">
    <property type="protein sequence ID" value="QDT58548.1"/>
    <property type="molecule type" value="Genomic_DNA"/>
</dbReference>
<dbReference type="InterPro" id="IPR019775">
    <property type="entry name" value="WD40_repeat_CS"/>
</dbReference>
<dbReference type="PROSITE" id="PS50082">
    <property type="entry name" value="WD_REPEATS_2"/>
    <property type="match status" value="3"/>
</dbReference>
<feature type="repeat" description="WD" evidence="3">
    <location>
        <begin position="232"/>
        <end position="255"/>
    </location>
</feature>
<dbReference type="Gene3D" id="2.130.10.10">
    <property type="entry name" value="YVTN repeat-like/Quinoprotein amine dehydrogenase"/>
    <property type="match status" value="2"/>
</dbReference>
<dbReference type="SMART" id="SM00320">
    <property type="entry name" value="WD40"/>
    <property type="match status" value="4"/>
</dbReference>
<organism evidence="5 6">
    <name type="scientific">Stieleria bergensis</name>
    <dbReference type="NCBI Taxonomy" id="2528025"/>
    <lineage>
        <taxon>Bacteria</taxon>
        <taxon>Pseudomonadati</taxon>
        <taxon>Planctomycetota</taxon>
        <taxon>Planctomycetia</taxon>
        <taxon>Pirellulales</taxon>
        <taxon>Pirellulaceae</taxon>
        <taxon>Stieleria</taxon>
    </lineage>
</organism>
<accession>A0A517SR08</accession>
<reference evidence="5 6" key="1">
    <citation type="submission" date="2019-02" db="EMBL/GenBank/DDBJ databases">
        <title>Deep-cultivation of Planctomycetes and their phenomic and genomic characterization uncovers novel biology.</title>
        <authorList>
            <person name="Wiegand S."/>
            <person name="Jogler M."/>
            <person name="Boedeker C."/>
            <person name="Pinto D."/>
            <person name="Vollmers J."/>
            <person name="Rivas-Marin E."/>
            <person name="Kohn T."/>
            <person name="Peeters S.H."/>
            <person name="Heuer A."/>
            <person name="Rast P."/>
            <person name="Oberbeckmann S."/>
            <person name="Bunk B."/>
            <person name="Jeske O."/>
            <person name="Meyerdierks A."/>
            <person name="Storesund J.E."/>
            <person name="Kallscheuer N."/>
            <person name="Luecker S."/>
            <person name="Lage O.M."/>
            <person name="Pohl T."/>
            <person name="Merkel B.J."/>
            <person name="Hornburger P."/>
            <person name="Mueller R.-W."/>
            <person name="Bruemmer F."/>
            <person name="Labrenz M."/>
            <person name="Spormann A.M."/>
            <person name="Op den Camp H."/>
            <person name="Overmann J."/>
            <person name="Amann R."/>
            <person name="Jetten M.S.M."/>
            <person name="Mascher T."/>
            <person name="Medema M.H."/>
            <person name="Devos D.P."/>
            <person name="Kaster A.-K."/>
            <person name="Ovreas L."/>
            <person name="Rohde M."/>
            <person name="Galperin M.Y."/>
            <person name="Jogler C."/>
        </authorList>
    </citation>
    <scope>NUCLEOTIDE SEQUENCE [LARGE SCALE GENOMIC DNA]</scope>
    <source>
        <strain evidence="5 6">SV_7m_r</strain>
    </source>
</reference>
<evidence type="ECO:0000256" key="2">
    <source>
        <dbReference type="ARBA" id="ARBA00022737"/>
    </source>
</evidence>
<dbReference type="OrthoDB" id="9805828at2"/>
<keyword evidence="6" id="KW-1185">Reference proteome</keyword>
<dbReference type="PROSITE" id="PS00678">
    <property type="entry name" value="WD_REPEATS_1"/>
    <property type="match status" value="2"/>
</dbReference>
<dbReference type="InterPro" id="IPR053299">
    <property type="entry name" value="ASTRA_WD_repeat"/>
</dbReference>
<proteinExistence type="predicted"/>
<gene>
    <name evidence="5" type="ORF">SV7mr_10410</name>
</gene>
<dbReference type="Pfam" id="PF00400">
    <property type="entry name" value="WD40"/>
    <property type="match status" value="3"/>
</dbReference>
<evidence type="ECO:0000313" key="6">
    <source>
        <dbReference type="Proteomes" id="UP000315003"/>
    </source>
</evidence>
<feature type="signal peptide" evidence="4">
    <location>
        <begin position="1"/>
        <end position="28"/>
    </location>
</feature>
<keyword evidence="4" id="KW-0732">Signal</keyword>
<dbReference type="InterPro" id="IPR001680">
    <property type="entry name" value="WD40_rpt"/>
</dbReference>
<evidence type="ECO:0000256" key="4">
    <source>
        <dbReference type="SAM" id="SignalP"/>
    </source>
</evidence>
<keyword evidence="2" id="KW-0677">Repeat</keyword>
<dbReference type="RefSeq" id="WP_145269787.1">
    <property type="nucleotide sequence ID" value="NZ_CP036272.1"/>
</dbReference>
<dbReference type="SUPFAM" id="SSF50978">
    <property type="entry name" value="WD40 repeat-like"/>
    <property type="match status" value="1"/>
</dbReference>
<protein>
    <submittedName>
        <fullName evidence="5">WD domain, G-beta repeat</fullName>
    </submittedName>
</protein>
<keyword evidence="1 3" id="KW-0853">WD repeat</keyword>
<dbReference type="PANTHER" id="PTHR44156">
    <property type="entry name" value="SUPERNUMERARY LIMBS, ISOFORM B-RELATED"/>
    <property type="match status" value="1"/>
</dbReference>
<feature type="repeat" description="WD" evidence="3">
    <location>
        <begin position="122"/>
        <end position="162"/>
    </location>
</feature>